<proteinExistence type="predicted"/>
<dbReference type="EMBL" id="MN739834">
    <property type="protein sequence ID" value="QHT73917.1"/>
    <property type="molecule type" value="Genomic_DNA"/>
</dbReference>
<accession>A0A6C0H0I2</accession>
<evidence type="ECO:0000256" key="1">
    <source>
        <dbReference type="SAM" id="Phobius"/>
    </source>
</evidence>
<protein>
    <submittedName>
        <fullName evidence="2">Uncharacterized protein</fullName>
    </submittedName>
</protein>
<name>A0A6C0H0I2_9ZZZZ</name>
<organism evidence="2">
    <name type="scientific">viral metagenome</name>
    <dbReference type="NCBI Taxonomy" id="1070528"/>
    <lineage>
        <taxon>unclassified sequences</taxon>
        <taxon>metagenomes</taxon>
        <taxon>organismal metagenomes</taxon>
    </lineage>
</organism>
<evidence type="ECO:0000313" key="2">
    <source>
        <dbReference type="EMBL" id="QHT73917.1"/>
    </source>
</evidence>
<reference evidence="2" key="1">
    <citation type="journal article" date="2020" name="Nature">
        <title>Giant virus diversity and host interactions through global metagenomics.</title>
        <authorList>
            <person name="Schulz F."/>
            <person name="Roux S."/>
            <person name="Paez-Espino D."/>
            <person name="Jungbluth S."/>
            <person name="Walsh D.A."/>
            <person name="Denef V.J."/>
            <person name="McMahon K.D."/>
            <person name="Konstantinidis K.T."/>
            <person name="Eloe-Fadrosh E.A."/>
            <person name="Kyrpides N.C."/>
            <person name="Woyke T."/>
        </authorList>
    </citation>
    <scope>NUCLEOTIDE SEQUENCE</scope>
    <source>
        <strain evidence="2">GVMAG-M-3300023179-4</strain>
    </source>
</reference>
<keyword evidence="1" id="KW-0812">Transmembrane</keyword>
<keyword evidence="1" id="KW-1133">Transmembrane helix</keyword>
<sequence>MIAYFLSGNNVFLLIIFVIVAISYLISSYGHMYNVKINFKNFCLNSDFFKINIDSPSCQSNTIKPRIVSVTKSSPVGGNIQVKTIIPTSTK</sequence>
<dbReference type="AlphaFoldDB" id="A0A6C0H0I2"/>
<feature type="transmembrane region" description="Helical" evidence="1">
    <location>
        <begin position="12"/>
        <end position="30"/>
    </location>
</feature>
<keyword evidence="1" id="KW-0472">Membrane</keyword>